<organism evidence="1 2">
    <name type="scientific">Kalanchoe fedtschenkoi</name>
    <name type="common">Lavender scallops</name>
    <name type="synonym">South American air plant</name>
    <dbReference type="NCBI Taxonomy" id="63787"/>
    <lineage>
        <taxon>Eukaryota</taxon>
        <taxon>Viridiplantae</taxon>
        <taxon>Streptophyta</taxon>
        <taxon>Embryophyta</taxon>
        <taxon>Tracheophyta</taxon>
        <taxon>Spermatophyta</taxon>
        <taxon>Magnoliopsida</taxon>
        <taxon>eudicotyledons</taxon>
        <taxon>Gunneridae</taxon>
        <taxon>Pentapetalae</taxon>
        <taxon>Saxifragales</taxon>
        <taxon>Crassulaceae</taxon>
        <taxon>Kalanchoe</taxon>
    </lineage>
</organism>
<dbReference type="EnsemblPlants" id="Kaladp0232s0002.1.v1.1">
    <property type="protein sequence ID" value="Kaladp0232s0002.1.v1.1"/>
    <property type="gene ID" value="Kaladp0232s0002.v1.1"/>
</dbReference>
<name>A0A7N1A5L7_KALFE</name>
<dbReference type="Gramene" id="Kaladp0232s0002.1.v1.1">
    <property type="protein sequence ID" value="Kaladp0232s0002.1.v1.1"/>
    <property type="gene ID" value="Kaladp0232s0002.v1.1"/>
</dbReference>
<accession>A0A7N1A5L7</accession>
<keyword evidence="2" id="KW-1185">Reference proteome</keyword>
<dbReference type="Proteomes" id="UP000594263">
    <property type="component" value="Unplaced"/>
</dbReference>
<dbReference type="AlphaFoldDB" id="A0A7N1A5L7"/>
<evidence type="ECO:0000313" key="1">
    <source>
        <dbReference type="EnsemblPlants" id="Kaladp0232s0002.1.v1.1"/>
    </source>
</evidence>
<sequence>MSTAENGSPKSYSGTTMMWTRGKEQVYGSYRNGVLYSILNNILLPFSPARFRLCGLRFTPCVFAVNDSNTAVSRCAAMSSKINY</sequence>
<proteinExistence type="predicted"/>
<protein>
    <submittedName>
        <fullName evidence="1">Uncharacterized protein</fullName>
    </submittedName>
</protein>
<reference evidence="1" key="1">
    <citation type="submission" date="2021-01" db="UniProtKB">
        <authorList>
            <consortium name="EnsemblPlants"/>
        </authorList>
    </citation>
    <scope>IDENTIFICATION</scope>
</reference>
<evidence type="ECO:0000313" key="2">
    <source>
        <dbReference type="Proteomes" id="UP000594263"/>
    </source>
</evidence>